<evidence type="ECO:0000256" key="1">
    <source>
        <dbReference type="SAM" id="MobiDB-lite"/>
    </source>
</evidence>
<feature type="region of interest" description="Disordered" evidence="1">
    <location>
        <begin position="38"/>
        <end position="69"/>
    </location>
</feature>
<protein>
    <submittedName>
        <fullName evidence="2">Uncharacterized protein</fullName>
    </submittedName>
</protein>
<dbReference type="Proteomes" id="UP000053989">
    <property type="component" value="Unassembled WGS sequence"/>
</dbReference>
<accession>A0A0C3DCR6</accession>
<organism evidence="2 3">
    <name type="scientific">Scleroderma citrinum Foug A</name>
    <dbReference type="NCBI Taxonomy" id="1036808"/>
    <lineage>
        <taxon>Eukaryota</taxon>
        <taxon>Fungi</taxon>
        <taxon>Dikarya</taxon>
        <taxon>Basidiomycota</taxon>
        <taxon>Agaricomycotina</taxon>
        <taxon>Agaricomycetes</taxon>
        <taxon>Agaricomycetidae</taxon>
        <taxon>Boletales</taxon>
        <taxon>Sclerodermatineae</taxon>
        <taxon>Sclerodermataceae</taxon>
        <taxon>Scleroderma</taxon>
    </lineage>
</organism>
<gene>
    <name evidence="2" type="ORF">SCLCIDRAFT_1091725</name>
</gene>
<evidence type="ECO:0000313" key="3">
    <source>
        <dbReference type="Proteomes" id="UP000053989"/>
    </source>
</evidence>
<dbReference type="HOGENOM" id="CLU_2122545_0_0_1"/>
<name>A0A0C3DCR6_9AGAM</name>
<proteinExistence type="predicted"/>
<reference evidence="2 3" key="1">
    <citation type="submission" date="2014-04" db="EMBL/GenBank/DDBJ databases">
        <authorList>
            <consortium name="DOE Joint Genome Institute"/>
            <person name="Kuo A."/>
            <person name="Kohler A."/>
            <person name="Nagy L.G."/>
            <person name="Floudas D."/>
            <person name="Copeland A."/>
            <person name="Barry K.W."/>
            <person name="Cichocki N."/>
            <person name="Veneault-Fourrey C."/>
            <person name="LaButti K."/>
            <person name="Lindquist E.A."/>
            <person name="Lipzen A."/>
            <person name="Lundell T."/>
            <person name="Morin E."/>
            <person name="Murat C."/>
            <person name="Sun H."/>
            <person name="Tunlid A."/>
            <person name="Henrissat B."/>
            <person name="Grigoriev I.V."/>
            <person name="Hibbett D.S."/>
            <person name="Martin F."/>
            <person name="Nordberg H.P."/>
            <person name="Cantor M.N."/>
            <person name="Hua S.X."/>
        </authorList>
    </citation>
    <scope>NUCLEOTIDE SEQUENCE [LARGE SCALE GENOMIC DNA]</scope>
    <source>
        <strain evidence="2 3">Foug A</strain>
    </source>
</reference>
<reference evidence="3" key="2">
    <citation type="submission" date="2015-01" db="EMBL/GenBank/DDBJ databases">
        <title>Evolutionary Origins and Diversification of the Mycorrhizal Mutualists.</title>
        <authorList>
            <consortium name="DOE Joint Genome Institute"/>
            <consortium name="Mycorrhizal Genomics Consortium"/>
            <person name="Kohler A."/>
            <person name="Kuo A."/>
            <person name="Nagy L.G."/>
            <person name="Floudas D."/>
            <person name="Copeland A."/>
            <person name="Barry K.W."/>
            <person name="Cichocki N."/>
            <person name="Veneault-Fourrey C."/>
            <person name="LaButti K."/>
            <person name="Lindquist E.A."/>
            <person name="Lipzen A."/>
            <person name="Lundell T."/>
            <person name="Morin E."/>
            <person name="Murat C."/>
            <person name="Riley R."/>
            <person name="Ohm R."/>
            <person name="Sun H."/>
            <person name="Tunlid A."/>
            <person name="Henrissat B."/>
            <person name="Grigoriev I.V."/>
            <person name="Hibbett D.S."/>
            <person name="Martin F."/>
        </authorList>
    </citation>
    <scope>NUCLEOTIDE SEQUENCE [LARGE SCALE GENOMIC DNA]</scope>
    <source>
        <strain evidence="3">Foug A</strain>
    </source>
</reference>
<keyword evidence="3" id="KW-1185">Reference proteome</keyword>
<dbReference type="InParanoid" id="A0A0C3DCR6"/>
<dbReference type="AlphaFoldDB" id="A0A0C3DCR6"/>
<sequence length="114" mass="12497">MALPDLSYGYFVQTWRVSMDRRAMLEFSLAATADKMTIQGQPGSSGAEPASERPVLVPRTGADSTAGPSNTEAAEAYLIVKVTEAQKFGIMQLYVHPIKTLVRFKRHAIHCLCP</sequence>
<dbReference type="EMBL" id="KN822085">
    <property type="protein sequence ID" value="KIM58520.1"/>
    <property type="molecule type" value="Genomic_DNA"/>
</dbReference>
<evidence type="ECO:0000313" key="2">
    <source>
        <dbReference type="EMBL" id="KIM58520.1"/>
    </source>
</evidence>